<dbReference type="InterPro" id="IPR045279">
    <property type="entry name" value="ARR-like"/>
</dbReference>
<evidence type="ECO:0000256" key="2">
    <source>
        <dbReference type="ARBA" id="ARBA00023015"/>
    </source>
</evidence>
<evidence type="ECO:0000256" key="3">
    <source>
        <dbReference type="ARBA" id="ARBA00023163"/>
    </source>
</evidence>
<reference evidence="5" key="1">
    <citation type="journal article" date="2017" name="Plant J.">
        <title>The pomegranate (Punica granatum L.) genome and the genomics of punicalagin biosynthesis.</title>
        <authorList>
            <person name="Qin G."/>
            <person name="Xu C."/>
            <person name="Ming R."/>
            <person name="Tang H."/>
            <person name="Guyot R."/>
            <person name="Kramer E.M."/>
            <person name="Hu Y."/>
            <person name="Yi X."/>
            <person name="Qi Y."/>
            <person name="Xu X."/>
            <person name="Gao Z."/>
            <person name="Pan H."/>
            <person name="Jian J."/>
            <person name="Tian Y."/>
            <person name="Yue Z."/>
            <person name="Xu Y."/>
        </authorList>
    </citation>
    <scope>NUCLEOTIDE SEQUENCE [LARGE SCALE GENOMIC DNA]</scope>
    <source>
        <strain evidence="5">cv. Dabenzi</strain>
    </source>
</reference>
<keyword evidence="1" id="KW-0902">Two-component regulatory system</keyword>
<sequence>MGMVESRREFIGRMEIERTLQRKVSADETNIRLPTPHSKLIEKLLLNSSCKVTTADNGLRALELLGLKDDQPNCSATGSSILKEIPVVIMSSENVPTRIHKCLEEGAQMFILKPLKQSDVKKLRCLIY</sequence>
<keyword evidence="3" id="KW-0804">Transcription</keyword>
<name>A0A218W628_PUNGR</name>
<dbReference type="AlphaFoldDB" id="A0A218W628"/>
<dbReference type="GO" id="GO:0009736">
    <property type="term" value="P:cytokinin-activated signaling pathway"/>
    <property type="evidence" value="ECO:0007669"/>
    <property type="project" value="InterPro"/>
</dbReference>
<organism evidence="4 5">
    <name type="scientific">Punica granatum</name>
    <name type="common">Pomegranate</name>
    <dbReference type="NCBI Taxonomy" id="22663"/>
    <lineage>
        <taxon>Eukaryota</taxon>
        <taxon>Viridiplantae</taxon>
        <taxon>Streptophyta</taxon>
        <taxon>Embryophyta</taxon>
        <taxon>Tracheophyta</taxon>
        <taxon>Spermatophyta</taxon>
        <taxon>Magnoliopsida</taxon>
        <taxon>eudicotyledons</taxon>
        <taxon>Gunneridae</taxon>
        <taxon>Pentapetalae</taxon>
        <taxon>rosids</taxon>
        <taxon>malvids</taxon>
        <taxon>Myrtales</taxon>
        <taxon>Lythraceae</taxon>
        <taxon>Punica</taxon>
    </lineage>
</organism>
<evidence type="ECO:0000256" key="1">
    <source>
        <dbReference type="ARBA" id="ARBA00023012"/>
    </source>
</evidence>
<evidence type="ECO:0000313" key="5">
    <source>
        <dbReference type="Proteomes" id="UP000197138"/>
    </source>
</evidence>
<proteinExistence type="predicted"/>
<evidence type="ECO:0000313" key="4">
    <source>
        <dbReference type="EMBL" id="OWM68327.1"/>
    </source>
</evidence>
<dbReference type="Gene3D" id="3.40.50.2300">
    <property type="match status" value="1"/>
</dbReference>
<dbReference type="PANTHER" id="PTHR43874">
    <property type="entry name" value="TWO-COMPONENT RESPONSE REGULATOR"/>
    <property type="match status" value="1"/>
</dbReference>
<protein>
    <recommendedName>
        <fullName evidence="6">Response regulatory domain-containing protein</fullName>
    </recommendedName>
</protein>
<comment type="caution">
    <text evidence="4">The sequence shown here is derived from an EMBL/GenBank/DDBJ whole genome shotgun (WGS) entry which is preliminary data.</text>
</comment>
<dbReference type="GO" id="GO:0000160">
    <property type="term" value="P:phosphorelay signal transduction system"/>
    <property type="evidence" value="ECO:0007669"/>
    <property type="project" value="UniProtKB-KW"/>
</dbReference>
<dbReference type="EMBL" id="MTKT01005034">
    <property type="protein sequence ID" value="OWM68327.1"/>
    <property type="molecule type" value="Genomic_DNA"/>
</dbReference>
<dbReference type="PANTHER" id="PTHR43874:SF99">
    <property type="entry name" value="TWO-COMPONENT RESPONSE REGULATOR ARR16"/>
    <property type="match status" value="1"/>
</dbReference>
<accession>A0A218W628</accession>
<dbReference type="SUPFAM" id="SSF52172">
    <property type="entry name" value="CheY-like"/>
    <property type="match status" value="1"/>
</dbReference>
<gene>
    <name evidence="4" type="ORF">CDL15_Pgr004809</name>
</gene>
<keyword evidence="2" id="KW-0805">Transcription regulation</keyword>
<dbReference type="Proteomes" id="UP000197138">
    <property type="component" value="Unassembled WGS sequence"/>
</dbReference>
<dbReference type="InterPro" id="IPR011006">
    <property type="entry name" value="CheY-like_superfamily"/>
</dbReference>
<evidence type="ECO:0008006" key="6">
    <source>
        <dbReference type="Google" id="ProtNLM"/>
    </source>
</evidence>